<dbReference type="SUPFAM" id="SSF46894">
    <property type="entry name" value="C-terminal effector domain of the bipartite response regulators"/>
    <property type="match status" value="1"/>
</dbReference>
<evidence type="ECO:0000313" key="9">
    <source>
        <dbReference type="Proteomes" id="UP000286716"/>
    </source>
</evidence>
<dbReference type="PROSITE" id="PS00622">
    <property type="entry name" value="HTH_LUXR_1"/>
    <property type="match status" value="1"/>
</dbReference>
<dbReference type="PROSITE" id="PS50110">
    <property type="entry name" value="RESPONSE_REGULATORY"/>
    <property type="match status" value="1"/>
</dbReference>
<feature type="domain" description="HTH luxR-type" evidence="6">
    <location>
        <begin position="148"/>
        <end position="213"/>
    </location>
</feature>
<keyword evidence="4" id="KW-0804">Transcription</keyword>
<dbReference type="CDD" id="cd06170">
    <property type="entry name" value="LuxR_C_like"/>
    <property type="match status" value="1"/>
</dbReference>
<dbReference type="PROSITE" id="PS50043">
    <property type="entry name" value="HTH_LUXR_2"/>
    <property type="match status" value="1"/>
</dbReference>
<dbReference type="EMBL" id="QHHU01000040">
    <property type="protein sequence ID" value="RSM40350.1"/>
    <property type="molecule type" value="Genomic_DNA"/>
</dbReference>
<dbReference type="Gene3D" id="3.40.50.2300">
    <property type="match status" value="1"/>
</dbReference>
<keyword evidence="1 5" id="KW-0597">Phosphoprotein</keyword>
<evidence type="ECO:0000256" key="1">
    <source>
        <dbReference type="ARBA" id="ARBA00022553"/>
    </source>
</evidence>
<dbReference type="InterPro" id="IPR011006">
    <property type="entry name" value="CheY-like_superfamily"/>
</dbReference>
<comment type="caution">
    <text evidence="8">The sequence shown here is derived from an EMBL/GenBank/DDBJ whole genome shotgun (WGS) entry which is preliminary data.</text>
</comment>
<dbReference type="GO" id="GO:0000160">
    <property type="term" value="P:phosphorelay signal transduction system"/>
    <property type="evidence" value="ECO:0007669"/>
    <property type="project" value="InterPro"/>
</dbReference>
<dbReference type="InterPro" id="IPR058245">
    <property type="entry name" value="NreC/VraR/RcsB-like_REC"/>
</dbReference>
<reference evidence="8 9" key="1">
    <citation type="submission" date="2018-05" db="EMBL/GenBank/DDBJ databases">
        <title>Evolution of GPA BGCs.</title>
        <authorList>
            <person name="Waglechner N."/>
            <person name="Wright G.D."/>
        </authorList>
    </citation>
    <scope>NUCLEOTIDE SEQUENCE [LARGE SCALE GENOMIC DNA]</scope>
    <source>
        <strain evidence="8 9">DSM 5908</strain>
    </source>
</reference>
<keyword evidence="9" id="KW-1185">Reference proteome</keyword>
<dbReference type="InterPro" id="IPR016032">
    <property type="entry name" value="Sig_transdc_resp-reg_C-effctor"/>
</dbReference>
<organism evidence="8 9">
    <name type="scientific">Amycolatopsis balhimycina DSM 5908</name>
    <dbReference type="NCBI Taxonomy" id="1081091"/>
    <lineage>
        <taxon>Bacteria</taxon>
        <taxon>Bacillati</taxon>
        <taxon>Actinomycetota</taxon>
        <taxon>Actinomycetes</taxon>
        <taxon>Pseudonocardiales</taxon>
        <taxon>Pseudonocardiaceae</taxon>
        <taxon>Amycolatopsis</taxon>
    </lineage>
</organism>
<dbReference type="PANTHER" id="PTHR43214">
    <property type="entry name" value="TWO-COMPONENT RESPONSE REGULATOR"/>
    <property type="match status" value="1"/>
</dbReference>
<dbReference type="SMART" id="SM00421">
    <property type="entry name" value="HTH_LUXR"/>
    <property type="match status" value="1"/>
</dbReference>
<accession>A0A428WB79</accession>
<name>A0A428WB79_AMYBA</name>
<dbReference type="SUPFAM" id="SSF52172">
    <property type="entry name" value="CheY-like"/>
    <property type="match status" value="1"/>
</dbReference>
<feature type="modified residue" description="4-aspartylphosphate" evidence="5">
    <location>
        <position position="54"/>
    </location>
</feature>
<evidence type="ECO:0000256" key="5">
    <source>
        <dbReference type="PROSITE-ProRule" id="PRU00169"/>
    </source>
</evidence>
<sequence length="215" mass="23071">MISVVVADDEQLIRAGVRGLLETAGDIKVVAEAGSGSEALRLAHRHQPDVLLLDIHMPDGDGLATAELVGRHVPATAVAMLTAFSDDRYVLRALHAGAAGFLLKDTEPRVLLDAVRAIAAGKGYLSPQVTCAVLARLRDRDPRRAERAQARLASLTGREREVLRPLAQGQSNAEIARTCRMSEGSVKAHISRMLVKLECANRVQLALIAYEAAES</sequence>
<dbReference type="AlphaFoldDB" id="A0A428WB79"/>
<dbReference type="PRINTS" id="PR00038">
    <property type="entry name" value="HTHLUXR"/>
</dbReference>
<protein>
    <submittedName>
        <fullName evidence="8">DNA-binding response regulator</fullName>
    </submittedName>
</protein>
<dbReference type="InterPro" id="IPR001789">
    <property type="entry name" value="Sig_transdc_resp-reg_receiver"/>
</dbReference>
<dbReference type="Proteomes" id="UP000286716">
    <property type="component" value="Unassembled WGS sequence"/>
</dbReference>
<dbReference type="InterPro" id="IPR039420">
    <property type="entry name" value="WalR-like"/>
</dbReference>
<evidence type="ECO:0000313" key="8">
    <source>
        <dbReference type="EMBL" id="RSM40350.1"/>
    </source>
</evidence>
<keyword evidence="2" id="KW-0805">Transcription regulation</keyword>
<evidence type="ECO:0000256" key="4">
    <source>
        <dbReference type="ARBA" id="ARBA00023163"/>
    </source>
</evidence>
<dbReference type="GO" id="GO:0006355">
    <property type="term" value="P:regulation of DNA-templated transcription"/>
    <property type="evidence" value="ECO:0007669"/>
    <property type="project" value="InterPro"/>
</dbReference>
<evidence type="ECO:0000259" key="6">
    <source>
        <dbReference type="PROSITE" id="PS50043"/>
    </source>
</evidence>
<proteinExistence type="predicted"/>
<dbReference type="SMART" id="SM00448">
    <property type="entry name" value="REC"/>
    <property type="match status" value="1"/>
</dbReference>
<evidence type="ECO:0000256" key="3">
    <source>
        <dbReference type="ARBA" id="ARBA00023125"/>
    </source>
</evidence>
<dbReference type="PANTHER" id="PTHR43214:SF24">
    <property type="entry name" value="TRANSCRIPTIONAL REGULATORY PROTEIN NARL-RELATED"/>
    <property type="match status" value="1"/>
</dbReference>
<dbReference type="Pfam" id="PF00072">
    <property type="entry name" value="Response_reg"/>
    <property type="match status" value="1"/>
</dbReference>
<dbReference type="CDD" id="cd17535">
    <property type="entry name" value="REC_NarL-like"/>
    <property type="match status" value="1"/>
</dbReference>
<dbReference type="RefSeq" id="WP_020638745.1">
    <property type="nucleotide sequence ID" value="NZ_QHHU01000040.1"/>
</dbReference>
<dbReference type="Pfam" id="PF00196">
    <property type="entry name" value="GerE"/>
    <property type="match status" value="1"/>
</dbReference>
<evidence type="ECO:0000256" key="2">
    <source>
        <dbReference type="ARBA" id="ARBA00023015"/>
    </source>
</evidence>
<evidence type="ECO:0000259" key="7">
    <source>
        <dbReference type="PROSITE" id="PS50110"/>
    </source>
</evidence>
<keyword evidence="3 8" id="KW-0238">DNA-binding</keyword>
<gene>
    <name evidence="8" type="ORF">DMA12_27080</name>
</gene>
<dbReference type="InterPro" id="IPR000792">
    <property type="entry name" value="Tscrpt_reg_LuxR_C"/>
</dbReference>
<dbReference type="GO" id="GO:0003677">
    <property type="term" value="F:DNA binding"/>
    <property type="evidence" value="ECO:0007669"/>
    <property type="project" value="UniProtKB-KW"/>
</dbReference>
<feature type="domain" description="Response regulatory" evidence="7">
    <location>
        <begin position="3"/>
        <end position="119"/>
    </location>
</feature>
<dbReference type="OrthoDB" id="3678174at2"/>